<name>A0A895XMS2_9ACTN</name>
<sequence length="132" mass="14964">MKVELNHTVIVCRDKYASARFWADILQLHIHGEFGPFVQVRTTNSVDLDFLTVTEGEDITSQHYAFLVADEVFDQGFARIKALGLQFQADPHGKQIGEIYQYEGGRGVYFSDPNGHFLEMFTRTPGYGRTDG</sequence>
<dbReference type="Gene3D" id="3.10.180.10">
    <property type="entry name" value="2,3-Dihydroxybiphenyl 1,2-Dioxygenase, domain 1"/>
    <property type="match status" value="1"/>
</dbReference>
<evidence type="ECO:0000313" key="3">
    <source>
        <dbReference type="Proteomes" id="UP000662939"/>
    </source>
</evidence>
<protein>
    <submittedName>
        <fullName evidence="2">VOC family protein</fullName>
    </submittedName>
</protein>
<evidence type="ECO:0000313" key="2">
    <source>
        <dbReference type="EMBL" id="QSB04325.1"/>
    </source>
</evidence>
<dbReference type="CDD" id="cd08351">
    <property type="entry name" value="ChaP_like"/>
    <property type="match status" value="1"/>
</dbReference>
<dbReference type="AlphaFoldDB" id="A0A895XMS2"/>
<dbReference type="Proteomes" id="UP000662939">
    <property type="component" value="Chromosome"/>
</dbReference>
<organism evidence="2 3">
    <name type="scientific">Natronoglycomyces albus</name>
    <dbReference type="NCBI Taxonomy" id="2811108"/>
    <lineage>
        <taxon>Bacteria</taxon>
        <taxon>Bacillati</taxon>
        <taxon>Actinomycetota</taxon>
        <taxon>Actinomycetes</taxon>
        <taxon>Glycomycetales</taxon>
        <taxon>Glycomycetaceae</taxon>
        <taxon>Natronoglycomyces</taxon>
    </lineage>
</organism>
<dbReference type="SUPFAM" id="SSF54593">
    <property type="entry name" value="Glyoxalase/Bleomycin resistance protein/Dihydroxybiphenyl dioxygenase"/>
    <property type="match status" value="1"/>
</dbReference>
<dbReference type="RefSeq" id="WP_213170322.1">
    <property type="nucleotide sequence ID" value="NZ_CP070496.1"/>
</dbReference>
<accession>A0A895XMS2</accession>
<feature type="domain" description="VOC" evidence="1">
    <location>
        <begin position="4"/>
        <end position="123"/>
    </location>
</feature>
<dbReference type="PROSITE" id="PS51819">
    <property type="entry name" value="VOC"/>
    <property type="match status" value="1"/>
</dbReference>
<reference evidence="2" key="1">
    <citation type="submission" date="2021-02" db="EMBL/GenBank/DDBJ databases">
        <title>Natronoglycomyces albus gen. nov., sp. nov, a haloalkaliphilic actinobacterium from a soda solonchak soil.</title>
        <authorList>
            <person name="Sorokin D.Y."/>
            <person name="Khijniak T.V."/>
            <person name="Zakharycheva A.P."/>
            <person name="Boueva O.V."/>
            <person name="Ariskina E.V."/>
            <person name="Hahnke R.L."/>
            <person name="Bunk B."/>
            <person name="Sproer C."/>
            <person name="Schumann P."/>
            <person name="Evtushenko L.I."/>
            <person name="Kublanov I.V."/>
        </authorList>
    </citation>
    <scope>NUCLEOTIDE SEQUENCE</scope>
    <source>
        <strain evidence="2">DSM 106290</strain>
    </source>
</reference>
<dbReference type="Pfam" id="PF00903">
    <property type="entry name" value="Glyoxalase"/>
    <property type="match status" value="1"/>
</dbReference>
<dbReference type="InterPro" id="IPR037523">
    <property type="entry name" value="VOC_core"/>
</dbReference>
<proteinExistence type="predicted"/>
<evidence type="ECO:0000259" key="1">
    <source>
        <dbReference type="PROSITE" id="PS51819"/>
    </source>
</evidence>
<dbReference type="InterPro" id="IPR029068">
    <property type="entry name" value="Glyas_Bleomycin-R_OHBP_Dase"/>
</dbReference>
<dbReference type="InterPro" id="IPR004360">
    <property type="entry name" value="Glyas_Fos-R_dOase_dom"/>
</dbReference>
<gene>
    <name evidence="2" type="ORF">JQS30_11010</name>
</gene>
<dbReference type="EMBL" id="CP070496">
    <property type="protein sequence ID" value="QSB04325.1"/>
    <property type="molecule type" value="Genomic_DNA"/>
</dbReference>
<keyword evidence="3" id="KW-1185">Reference proteome</keyword>
<dbReference type="KEGG" id="nav:JQS30_11010"/>